<dbReference type="EMBL" id="LVLJ01002730">
    <property type="protein sequence ID" value="OAE23926.1"/>
    <property type="molecule type" value="Genomic_DNA"/>
</dbReference>
<proteinExistence type="predicted"/>
<evidence type="ECO:0000313" key="1">
    <source>
        <dbReference type="EMBL" id="OAE23926.1"/>
    </source>
</evidence>
<dbReference type="AlphaFoldDB" id="A0A176VVM7"/>
<dbReference type="Proteomes" id="UP000077202">
    <property type="component" value="Unassembled WGS sequence"/>
</dbReference>
<sequence length="74" mass="8293">MREEPTLRAEEGGSSEVQNKILMEVEVEPLEERTATVVAQVGETMVESLEIPSPPSPEEENLNNFRKLVPKQCL</sequence>
<evidence type="ECO:0000313" key="2">
    <source>
        <dbReference type="Proteomes" id="UP000077202"/>
    </source>
</evidence>
<comment type="caution">
    <text evidence="1">The sequence shown here is derived from an EMBL/GenBank/DDBJ whole genome shotgun (WGS) entry which is preliminary data.</text>
</comment>
<accession>A0A176VVM7</accession>
<keyword evidence="2" id="KW-1185">Reference proteome</keyword>
<gene>
    <name evidence="1" type="ORF">AXG93_1217s1380</name>
</gene>
<organism evidence="1 2">
    <name type="scientific">Marchantia polymorpha subsp. ruderalis</name>
    <dbReference type="NCBI Taxonomy" id="1480154"/>
    <lineage>
        <taxon>Eukaryota</taxon>
        <taxon>Viridiplantae</taxon>
        <taxon>Streptophyta</taxon>
        <taxon>Embryophyta</taxon>
        <taxon>Marchantiophyta</taxon>
        <taxon>Marchantiopsida</taxon>
        <taxon>Marchantiidae</taxon>
        <taxon>Marchantiales</taxon>
        <taxon>Marchantiaceae</taxon>
        <taxon>Marchantia</taxon>
    </lineage>
</organism>
<reference evidence="1" key="1">
    <citation type="submission" date="2016-03" db="EMBL/GenBank/DDBJ databases">
        <title>Mechanisms controlling the formation of the plant cell surface in tip-growing cells are functionally conserved among land plants.</title>
        <authorList>
            <person name="Honkanen S."/>
            <person name="Jones V.A."/>
            <person name="Morieri G."/>
            <person name="Champion C."/>
            <person name="Hetherington A.J."/>
            <person name="Kelly S."/>
            <person name="Saint-Marcoux D."/>
            <person name="Proust H."/>
            <person name="Prescott H."/>
            <person name="Dolan L."/>
        </authorList>
    </citation>
    <scope>NUCLEOTIDE SEQUENCE [LARGE SCALE GENOMIC DNA]</scope>
    <source>
        <tissue evidence="1">Whole gametophyte</tissue>
    </source>
</reference>
<name>A0A176VVM7_MARPO</name>
<protein>
    <submittedName>
        <fullName evidence="1">Uncharacterized protein</fullName>
    </submittedName>
</protein>